<dbReference type="GO" id="GO:0051056">
    <property type="term" value="P:regulation of small GTPase mediated signal transduction"/>
    <property type="evidence" value="ECO:0007669"/>
    <property type="project" value="InterPro"/>
</dbReference>
<feature type="domain" description="Rap-GAP" evidence="4">
    <location>
        <begin position="180"/>
        <end position="396"/>
    </location>
</feature>
<dbReference type="Pfam" id="PF21022">
    <property type="entry name" value="Rap-GAP_dimer"/>
    <property type="match status" value="1"/>
</dbReference>
<dbReference type="EMBL" id="VIIS01001490">
    <property type="protein sequence ID" value="KAF0297438.1"/>
    <property type="molecule type" value="Genomic_DNA"/>
</dbReference>
<evidence type="ECO:0000256" key="3">
    <source>
        <dbReference type="SAM" id="MobiDB-lite"/>
    </source>
</evidence>
<sequence length="647" mass="72222">MVSKRQKNVPKPSKEDPPKPPPDKRCPSEMLQQALRRGPPYPMVLTRPDDEYWVDGTEHDTPLDARGEPVLPAHSWKPKIECDETAKCYRRHFLGKEHMNWYGEDELLGPLVLSIKPEQISSQEHLRLILRLRSGTCHELVPCSCLGDAPTPARMAKLLNDELTVERLEPVLAPGTSSLLLAYDEHVLVNHFKFGVIYQRHGQTREEELFGNRSHSQAMDEFLEMLGRRIPLKDHKGYRGGLDTQHGQTGEETVYDTFKDREVMLHVSTLLPYTENDPQQLQRKRHIGNDIVAIVFQEANTPFAPEMIASHFLHAYIVVQVIDPCTSNTRYKVSVVARNDVPFFGPTLPSPAVFRKGPELREFLLTKLINAENACYKAEKFAKLEMRTRTSLLANLVDEVRLRSLQFCGLQPAPASGADLPRESSSGLLSTVRKALTSRSKSQPDDRRRPPPSPAADGGLVFRAHKPLTKRTSSGASNKDTLSSVSSQQSSYRTCSSASSSPDATPHRTQRITMSESDDSSLNSVDLEPAGYHGNGYHDDSDTGMESMGSAENKRLSCSFCAEEPSDAAAAAAASDMVKQMERLRAEVSALKNDKLDLLRQNVTCQRDIKKLKANEMKLQQDMTSASREIARLRALVKDFGTELSAV</sequence>
<dbReference type="AlphaFoldDB" id="A0A6A4W5Z9"/>
<name>A0A6A4W5Z9_AMPAM</name>
<dbReference type="InterPro" id="IPR035974">
    <property type="entry name" value="Rap/Ran-GAP_sf"/>
</dbReference>
<feature type="region of interest" description="Disordered" evidence="3">
    <location>
        <begin position="1"/>
        <end position="42"/>
    </location>
</feature>
<dbReference type="PROSITE" id="PS50085">
    <property type="entry name" value="RAPGAP"/>
    <property type="match status" value="1"/>
</dbReference>
<comment type="caution">
    <text evidence="5">The sequence shown here is derived from an EMBL/GenBank/DDBJ whole genome shotgun (WGS) entry which is preliminary data.</text>
</comment>
<keyword evidence="2" id="KW-0175">Coiled coil</keyword>
<dbReference type="OrthoDB" id="2499658at2759"/>
<evidence type="ECO:0000256" key="2">
    <source>
        <dbReference type="SAM" id="Coils"/>
    </source>
</evidence>
<dbReference type="Gene3D" id="6.10.140.210">
    <property type="match status" value="1"/>
</dbReference>
<reference evidence="5 6" key="1">
    <citation type="submission" date="2019-07" db="EMBL/GenBank/DDBJ databases">
        <title>Draft genome assembly of a fouling barnacle, Amphibalanus amphitrite (Darwin, 1854): The first reference genome for Thecostraca.</title>
        <authorList>
            <person name="Kim W."/>
        </authorList>
    </citation>
    <scope>NUCLEOTIDE SEQUENCE [LARGE SCALE GENOMIC DNA]</scope>
    <source>
        <strain evidence="5">SNU_AA5</strain>
        <tissue evidence="5">Soma without cirri and trophi</tissue>
    </source>
</reference>
<dbReference type="SUPFAM" id="SSF111347">
    <property type="entry name" value="Rap/Ran-GAP"/>
    <property type="match status" value="1"/>
</dbReference>
<gene>
    <name evidence="5" type="primary">RAP1GAP_2</name>
    <name evidence="5" type="ORF">FJT64_005140</name>
</gene>
<feature type="coiled-coil region" evidence="2">
    <location>
        <begin position="574"/>
        <end position="636"/>
    </location>
</feature>
<feature type="compositionally biased region" description="Basic and acidic residues" evidence="3">
    <location>
        <begin position="12"/>
        <end position="27"/>
    </location>
</feature>
<accession>A0A6A4W5Z9</accession>
<evidence type="ECO:0000259" key="4">
    <source>
        <dbReference type="PROSITE" id="PS50085"/>
    </source>
</evidence>
<feature type="compositionally biased region" description="Polar residues" evidence="3">
    <location>
        <begin position="470"/>
        <end position="482"/>
    </location>
</feature>
<proteinExistence type="predicted"/>
<dbReference type="InterPro" id="IPR050989">
    <property type="entry name" value="Rap1_Ran_GAP"/>
</dbReference>
<feature type="compositionally biased region" description="Polar residues" evidence="3">
    <location>
        <begin position="511"/>
        <end position="524"/>
    </location>
</feature>
<dbReference type="PANTHER" id="PTHR15711">
    <property type="entry name" value="RAP GTPASE-ACTIVATING PROTEIN"/>
    <property type="match status" value="1"/>
</dbReference>
<organism evidence="5 6">
    <name type="scientific">Amphibalanus amphitrite</name>
    <name type="common">Striped barnacle</name>
    <name type="synonym">Balanus amphitrite</name>
    <dbReference type="NCBI Taxonomy" id="1232801"/>
    <lineage>
        <taxon>Eukaryota</taxon>
        <taxon>Metazoa</taxon>
        <taxon>Ecdysozoa</taxon>
        <taxon>Arthropoda</taxon>
        <taxon>Crustacea</taxon>
        <taxon>Multicrustacea</taxon>
        <taxon>Cirripedia</taxon>
        <taxon>Thoracica</taxon>
        <taxon>Thoracicalcarea</taxon>
        <taxon>Balanomorpha</taxon>
        <taxon>Balanoidea</taxon>
        <taxon>Balanidae</taxon>
        <taxon>Amphibalaninae</taxon>
        <taxon>Amphibalanus</taxon>
    </lineage>
</organism>
<evidence type="ECO:0000313" key="6">
    <source>
        <dbReference type="Proteomes" id="UP000440578"/>
    </source>
</evidence>
<protein>
    <submittedName>
        <fullName evidence="5">Rap1 GTPase-activating protein 1</fullName>
    </submittedName>
</protein>
<feature type="compositionally biased region" description="Low complexity" evidence="3">
    <location>
        <begin position="483"/>
        <end position="501"/>
    </location>
</feature>
<dbReference type="FunFam" id="3.40.50.11210:FF:000001">
    <property type="entry name" value="Ral GTPase-activating protein subunit alpha-1 isoform 1"/>
    <property type="match status" value="1"/>
</dbReference>
<keyword evidence="6" id="KW-1185">Reference proteome</keyword>
<evidence type="ECO:0000256" key="1">
    <source>
        <dbReference type="ARBA" id="ARBA00022468"/>
    </source>
</evidence>
<evidence type="ECO:0000313" key="5">
    <source>
        <dbReference type="EMBL" id="KAF0297438.1"/>
    </source>
</evidence>
<dbReference type="PANTHER" id="PTHR15711:SF32">
    <property type="entry name" value="RAP GTPASE ACTIVATING PROTEIN 1, ISOFORM H"/>
    <property type="match status" value="1"/>
</dbReference>
<dbReference type="GO" id="GO:0005737">
    <property type="term" value="C:cytoplasm"/>
    <property type="evidence" value="ECO:0007669"/>
    <property type="project" value="TreeGrafter"/>
</dbReference>
<dbReference type="Pfam" id="PF02145">
    <property type="entry name" value="Rap_GAP"/>
    <property type="match status" value="1"/>
</dbReference>
<dbReference type="Gene3D" id="3.40.50.11210">
    <property type="entry name" value="Rap/Ran-GAP"/>
    <property type="match status" value="1"/>
</dbReference>
<dbReference type="GO" id="GO:0005096">
    <property type="term" value="F:GTPase activator activity"/>
    <property type="evidence" value="ECO:0007669"/>
    <property type="project" value="UniProtKB-KW"/>
</dbReference>
<feature type="region of interest" description="Disordered" evidence="3">
    <location>
        <begin position="414"/>
        <end position="549"/>
    </location>
</feature>
<dbReference type="InterPro" id="IPR000331">
    <property type="entry name" value="Rap/Ran_GAP_dom"/>
</dbReference>
<dbReference type="Proteomes" id="UP000440578">
    <property type="component" value="Unassembled WGS sequence"/>
</dbReference>
<keyword evidence="1" id="KW-0343">GTPase activation</keyword>